<reference evidence="2" key="1">
    <citation type="journal article" date="2002" name="Nature">
        <title>The genome sequence and structure of rice chromosome 1.</title>
        <authorList>
            <person name="Sasaki T."/>
            <person name="Matsumoto T."/>
            <person name="Yamamoto K."/>
            <person name="Sakata K."/>
            <person name="Baba T."/>
            <person name="Katayose Y."/>
            <person name="Wu J."/>
            <person name="Niimura Y."/>
            <person name="Cheng Z."/>
            <person name="Nagamura Y."/>
            <person name="Antonio B.A."/>
            <person name="Kanamori H."/>
            <person name="Hosokawa S."/>
            <person name="Masukawa M."/>
            <person name="Arikawa K."/>
            <person name="Chiden Y."/>
            <person name="Hayashi M."/>
            <person name="Okamoto M."/>
            <person name="Ando T."/>
            <person name="Aoki H."/>
            <person name="Arita K."/>
            <person name="Hamada M."/>
            <person name="Harada C."/>
            <person name="Hijishita S."/>
            <person name="Honda M."/>
            <person name="Ichikawa Y."/>
            <person name="Idonuma A."/>
            <person name="Iijima M."/>
            <person name="Ikeda M."/>
            <person name="Ikeno M."/>
            <person name="Itoh S."/>
            <person name="Itoh T."/>
            <person name="Itoh Y."/>
            <person name="Itoh Y."/>
            <person name="Iwabuchi A."/>
            <person name="Kamiya K."/>
            <person name="Karasawa W."/>
            <person name="Katagiri S."/>
            <person name="Kikuta A."/>
            <person name="Kobayashi N."/>
            <person name="Kono I."/>
            <person name="Machita K."/>
            <person name="Maehara T."/>
            <person name="Mizuno H."/>
            <person name="Mizubayashi T."/>
            <person name="Mukai Y."/>
            <person name="Nagasaki H."/>
            <person name="Nakashima M."/>
            <person name="Nakama Y."/>
            <person name="Nakamichi Y."/>
            <person name="Nakamura M."/>
            <person name="Namiki N."/>
            <person name="Negishi M."/>
            <person name="Ohta I."/>
            <person name="Ono N."/>
            <person name="Saji S."/>
            <person name="Sakai K."/>
            <person name="Shibata M."/>
            <person name="Shimokawa T."/>
            <person name="Shomura A."/>
            <person name="Song J."/>
            <person name="Takazaki Y."/>
            <person name="Terasawa K."/>
            <person name="Tsuji K."/>
            <person name="Waki K."/>
            <person name="Yamagata H."/>
            <person name="Yamane H."/>
            <person name="Yoshiki S."/>
            <person name="Yoshihara R."/>
            <person name="Yukawa K."/>
            <person name="Zhong H."/>
            <person name="Iwama H."/>
            <person name="Endo T."/>
            <person name="Ito H."/>
            <person name="Hahn J.H."/>
            <person name="Kim H.I."/>
            <person name="Eun M.Y."/>
            <person name="Yano M."/>
            <person name="Jiang J."/>
            <person name="Gojobori T."/>
        </authorList>
    </citation>
    <scope>NUCLEOTIDE SEQUENCE [LARGE SCALE GENOMIC DNA]</scope>
</reference>
<accession>Q5JL83</accession>
<feature type="region of interest" description="Disordered" evidence="1">
    <location>
        <begin position="1"/>
        <end position="65"/>
    </location>
</feature>
<dbReference type="Proteomes" id="UP000817658">
    <property type="component" value="Chromosome 1"/>
</dbReference>
<name>Q5JL83_ORYSJ</name>
<protein>
    <submittedName>
        <fullName evidence="2">Uncharacterized protein</fullName>
    </submittedName>
</protein>
<gene>
    <name evidence="2" type="primary">OSJNBa0047D12.21</name>
</gene>
<evidence type="ECO:0000256" key="1">
    <source>
        <dbReference type="SAM" id="MobiDB-lite"/>
    </source>
</evidence>
<sequence length="88" mass="9500">MVGPAWTPHNYSHPFSSSSSFGLSPSLHLSFPLPATERERRAAAPTGEEGAAQPSAATREAHAKDASILAFTKKLREAHHVLDRPPCR</sequence>
<feature type="compositionally biased region" description="Low complexity" evidence="1">
    <location>
        <begin position="12"/>
        <end position="35"/>
    </location>
</feature>
<dbReference type="EMBL" id="AP003516">
    <property type="protein sequence ID" value="BAD87771.1"/>
    <property type="molecule type" value="Genomic_DNA"/>
</dbReference>
<organism evidence="2">
    <name type="scientific">Oryza sativa subsp. japonica</name>
    <name type="common">Rice</name>
    <dbReference type="NCBI Taxonomy" id="39947"/>
    <lineage>
        <taxon>Eukaryota</taxon>
        <taxon>Viridiplantae</taxon>
        <taxon>Streptophyta</taxon>
        <taxon>Embryophyta</taxon>
        <taxon>Tracheophyta</taxon>
        <taxon>Spermatophyta</taxon>
        <taxon>Magnoliopsida</taxon>
        <taxon>Liliopsida</taxon>
        <taxon>Poales</taxon>
        <taxon>Poaceae</taxon>
        <taxon>BOP clade</taxon>
        <taxon>Oryzoideae</taxon>
        <taxon>Oryzeae</taxon>
        <taxon>Oryzinae</taxon>
        <taxon>Oryza</taxon>
        <taxon>Oryza sativa</taxon>
    </lineage>
</organism>
<evidence type="ECO:0000313" key="2">
    <source>
        <dbReference type="EMBL" id="BAD87771.1"/>
    </source>
</evidence>
<feature type="compositionally biased region" description="Low complexity" evidence="1">
    <location>
        <begin position="43"/>
        <end position="52"/>
    </location>
</feature>
<proteinExistence type="predicted"/>
<dbReference type="AlphaFoldDB" id="Q5JL83"/>